<evidence type="ECO:0000313" key="5">
    <source>
        <dbReference type="EMBL" id="RKG75702.1"/>
    </source>
</evidence>
<dbReference type="Proteomes" id="UP000268094">
    <property type="component" value="Unassembled WGS sequence"/>
</dbReference>
<comment type="caution">
    <text evidence="5">The sequence shown here is derived from an EMBL/GenBank/DDBJ whole genome shotgun (WGS) entry which is preliminary data.</text>
</comment>
<reference evidence="6" key="1">
    <citation type="submission" date="2018-09" db="EMBL/GenBank/DDBJ databases">
        <authorList>
            <person name="Livingstone P.G."/>
            <person name="Whitworth D.E."/>
        </authorList>
    </citation>
    <scope>NUCLEOTIDE SEQUENCE [LARGE SCALE GENOMIC DNA]</scope>
    <source>
        <strain evidence="6">CA054A</strain>
    </source>
</reference>
<dbReference type="GO" id="GO:0016491">
    <property type="term" value="F:oxidoreductase activity"/>
    <property type="evidence" value="ECO:0007669"/>
    <property type="project" value="UniProtKB-KW"/>
</dbReference>
<dbReference type="Gene3D" id="3.40.109.10">
    <property type="entry name" value="NADH Oxidase"/>
    <property type="match status" value="1"/>
</dbReference>
<keyword evidence="1" id="KW-0285">Flavoprotein</keyword>
<keyword evidence="6" id="KW-1185">Reference proteome</keyword>
<dbReference type="InterPro" id="IPR050627">
    <property type="entry name" value="Nitroreductase/BluB"/>
</dbReference>
<organism evidence="5 6">
    <name type="scientific">Corallococcus terminator</name>
    <dbReference type="NCBI Taxonomy" id="2316733"/>
    <lineage>
        <taxon>Bacteria</taxon>
        <taxon>Pseudomonadati</taxon>
        <taxon>Myxococcota</taxon>
        <taxon>Myxococcia</taxon>
        <taxon>Myxococcales</taxon>
        <taxon>Cystobacterineae</taxon>
        <taxon>Myxococcaceae</taxon>
        <taxon>Corallococcus</taxon>
    </lineage>
</organism>
<dbReference type="AlphaFoldDB" id="A0A3A8HWZ5"/>
<evidence type="ECO:0000313" key="6">
    <source>
        <dbReference type="Proteomes" id="UP000268094"/>
    </source>
</evidence>
<evidence type="ECO:0000259" key="4">
    <source>
        <dbReference type="Pfam" id="PF00881"/>
    </source>
</evidence>
<gene>
    <name evidence="5" type="ORF">D7V88_33150</name>
</gene>
<feature type="domain" description="Nitroreductase" evidence="4">
    <location>
        <begin position="33"/>
        <end position="215"/>
    </location>
</feature>
<keyword evidence="3" id="KW-0560">Oxidoreductase</keyword>
<evidence type="ECO:0000256" key="3">
    <source>
        <dbReference type="ARBA" id="ARBA00023002"/>
    </source>
</evidence>
<evidence type="ECO:0000256" key="2">
    <source>
        <dbReference type="ARBA" id="ARBA00022643"/>
    </source>
</evidence>
<dbReference type="Pfam" id="PF00881">
    <property type="entry name" value="Nitroreductase"/>
    <property type="match status" value="1"/>
</dbReference>
<dbReference type="SUPFAM" id="SSF55469">
    <property type="entry name" value="FMN-dependent nitroreductase-like"/>
    <property type="match status" value="1"/>
</dbReference>
<dbReference type="PANTHER" id="PTHR23026">
    <property type="entry name" value="NADPH NITROREDUCTASE"/>
    <property type="match status" value="1"/>
</dbReference>
<accession>A0A3A8HWZ5</accession>
<dbReference type="PANTHER" id="PTHR23026:SF90">
    <property type="entry name" value="IODOTYROSINE DEIODINASE 1"/>
    <property type="match status" value="1"/>
</dbReference>
<sequence>MCCSCCPGGTASIVTGSCTVFEEAPLFDFEELVRSRCSIRRFLPTPVPRGLLTEALSLAQLAPSNSNIQPWRLFLVEGERIERLREALREEVRSNPRELAPLPASFRAHRRELGTLVYGAMGVARDDDAGRARASQRNYEFFGAPTAGILCMHRDLGLVDAVGVGMYLQTLVLGLTARGIGTCVQAALTTYPEVIRRELALPDELVILCGLSLGYADPDFPANQLKVPKQPVEGNVSIFDTAVEPVSG</sequence>
<keyword evidence="2" id="KW-0288">FMN</keyword>
<proteinExistence type="predicted"/>
<dbReference type="OrthoDB" id="9802510at2"/>
<dbReference type="CDD" id="cd02136">
    <property type="entry name" value="PnbA_NfnB-like"/>
    <property type="match status" value="1"/>
</dbReference>
<dbReference type="InterPro" id="IPR029479">
    <property type="entry name" value="Nitroreductase"/>
</dbReference>
<dbReference type="EMBL" id="RAVZ01000324">
    <property type="protein sequence ID" value="RKG75702.1"/>
    <property type="molecule type" value="Genomic_DNA"/>
</dbReference>
<protein>
    <submittedName>
        <fullName evidence="5">Nitroreductase</fullName>
    </submittedName>
</protein>
<dbReference type="InterPro" id="IPR000415">
    <property type="entry name" value="Nitroreductase-like"/>
</dbReference>
<evidence type="ECO:0000256" key="1">
    <source>
        <dbReference type="ARBA" id="ARBA00022630"/>
    </source>
</evidence>
<name>A0A3A8HWZ5_9BACT</name>